<reference evidence="2 3" key="1">
    <citation type="journal article" date="2019" name="Emerg. Microbes Infect.">
        <title>Comprehensive subspecies identification of 175 nontuberculous mycobacteria species based on 7547 genomic profiles.</title>
        <authorList>
            <person name="Matsumoto Y."/>
            <person name="Kinjo T."/>
            <person name="Motooka D."/>
            <person name="Nabeya D."/>
            <person name="Jung N."/>
            <person name="Uechi K."/>
            <person name="Horii T."/>
            <person name="Iida T."/>
            <person name="Fujita J."/>
            <person name="Nakamura S."/>
        </authorList>
    </citation>
    <scope>NUCLEOTIDE SEQUENCE [LARGE SCALE GENOMIC DNA]</scope>
    <source>
        <strain evidence="2 3">JCM 15296</strain>
    </source>
</reference>
<evidence type="ECO:0000313" key="3">
    <source>
        <dbReference type="Proteomes" id="UP000465609"/>
    </source>
</evidence>
<dbReference type="Proteomes" id="UP000465609">
    <property type="component" value="Chromosome"/>
</dbReference>
<dbReference type="EMBL" id="AP022577">
    <property type="protein sequence ID" value="BBX84677.1"/>
    <property type="molecule type" value="Genomic_DNA"/>
</dbReference>
<protein>
    <submittedName>
        <fullName evidence="2">Uncharacterized protein</fullName>
    </submittedName>
</protein>
<name>A0ABN5YSE2_9MYCO</name>
<gene>
    <name evidence="2" type="ORF">MAUB_25500</name>
</gene>
<proteinExistence type="predicted"/>
<sequence>MRRHHPGVDAQLRDAGRPFREVGRAPVDIADSNGLGVRQTDCPPAEFVSLGHQRPRVGQQRRARGSEAHRPAVTIEQIHLEITFERLDLLRQGRPGDVQTVGGAAEIQLIGNGDEVPQLP</sequence>
<organism evidence="2 3">
    <name type="scientific">Mycolicibacterium aubagnense</name>
    <dbReference type="NCBI Taxonomy" id="319707"/>
    <lineage>
        <taxon>Bacteria</taxon>
        <taxon>Bacillati</taxon>
        <taxon>Actinomycetota</taxon>
        <taxon>Actinomycetes</taxon>
        <taxon>Mycobacteriales</taxon>
        <taxon>Mycobacteriaceae</taxon>
        <taxon>Mycolicibacterium</taxon>
    </lineage>
</organism>
<evidence type="ECO:0000256" key="1">
    <source>
        <dbReference type="SAM" id="MobiDB-lite"/>
    </source>
</evidence>
<keyword evidence="3" id="KW-1185">Reference proteome</keyword>
<accession>A0ABN5YSE2</accession>
<feature type="region of interest" description="Disordered" evidence="1">
    <location>
        <begin position="1"/>
        <end position="25"/>
    </location>
</feature>
<evidence type="ECO:0000313" key="2">
    <source>
        <dbReference type="EMBL" id="BBX84677.1"/>
    </source>
</evidence>
<feature type="compositionally biased region" description="Basic and acidic residues" evidence="1">
    <location>
        <begin position="11"/>
        <end position="23"/>
    </location>
</feature>